<sequence length="71" mass="8200">MSKALSPMPDCSTTIGTMLLGLLNWELMFIRLWLLMGLFADCDTSIQAFFDDNLGQMFQQQMLPFRRMGFL</sequence>
<reference evidence="2 3" key="1">
    <citation type="submission" date="2019-10" db="EMBL/GenBank/DDBJ databases">
        <title>Genomic and transcriptomic insights into the perfect genentic adaptation of a filamentous nitrogen-fixing cyanobacterium to rice fields.</title>
        <authorList>
            <person name="Chen Z."/>
        </authorList>
    </citation>
    <scope>NUCLEOTIDE SEQUENCE [LARGE SCALE GENOMIC DNA]</scope>
    <source>
        <strain evidence="2">CCNUC1</strain>
    </source>
</reference>
<organism evidence="2 3">
    <name type="scientific">Nostoc sphaeroides CCNUC1</name>
    <dbReference type="NCBI Taxonomy" id="2653204"/>
    <lineage>
        <taxon>Bacteria</taxon>
        <taxon>Bacillati</taxon>
        <taxon>Cyanobacteriota</taxon>
        <taxon>Cyanophyceae</taxon>
        <taxon>Nostocales</taxon>
        <taxon>Nostocaceae</taxon>
        <taxon>Nostoc</taxon>
    </lineage>
</organism>
<dbReference type="KEGG" id="nsh:GXM_03500"/>
<dbReference type="Proteomes" id="UP000326678">
    <property type="component" value="Chromosome Gxm1"/>
</dbReference>
<keyword evidence="1" id="KW-0472">Membrane</keyword>
<proteinExistence type="predicted"/>
<dbReference type="AlphaFoldDB" id="A0A5P8W018"/>
<keyword evidence="1" id="KW-0812">Transmembrane</keyword>
<keyword evidence="1" id="KW-1133">Transmembrane helix</keyword>
<evidence type="ECO:0000313" key="2">
    <source>
        <dbReference type="EMBL" id="QFS46020.1"/>
    </source>
</evidence>
<protein>
    <submittedName>
        <fullName evidence="2">Uncharacterized protein</fullName>
    </submittedName>
</protein>
<keyword evidence="3" id="KW-1185">Reference proteome</keyword>
<name>A0A5P8W018_9NOSO</name>
<dbReference type="EMBL" id="CP045226">
    <property type="protein sequence ID" value="QFS46020.1"/>
    <property type="molecule type" value="Genomic_DNA"/>
</dbReference>
<evidence type="ECO:0000256" key="1">
    <source>
        <dbReference type="SAM" id="Phobius"/>
    </source>
</evidence>
<accession>A0A5P8W018</accession>
<gene>
    <name evidence="2" type="ORF">GXM_03500</name>
</gene>
<evidence type="ECO:0000313" key="3">
    <source>
        <dbReference type="Proteomes" id="UP000326678"/>
    </source>
</evidence>
<feature type="transmembrane region" description="Helical" evidence="1">
    <location>
        <begin position="15"/>
        <end position="34"/>
    </location>
</feature>